<proteinExistence type="predicted"/>
<dbReference type="InterPro" id="IPR036515">
    <property type="entry name" value="Transposase_17_sf"/>
</dbReference>
<dbReference type="Proteomes" id="UP000094147">
    <property type="component" value="Chromosome"/>
</dbReference>
<accession>A0A1B3BA71</accession>
<dbReference type="InterPro" id="IPR002686">
    <property type="entry name" value="Transposase_17"/>
</dbReference>
<dbReference type="PANTHER" id="PTHR34322:SF2">
    <property type="entry name" value="TRANSPOSASE IS200-LIKE DOMAIN-CONTAINING PROTEIN"/>
    <property type="match status" value="1"/>
</dbReference>
<feature type="domain" description="Transposase IS200-like" evidence="1">
    <location>
        <begin position="12"/>
        <end position="187"/>
    </location>
</feature>
<reference evidence="3" key="1">
    <citation type="submission" date="2015-08" db="EMBL/GenBank/DDBJ databases">
        <authorList>
            <person name="Kim K.M."/>
        </authorList>
    </citation>
    <scope>NUCLEOTIDE SEQUENCE [LARGE SCALE GENOMIC DNA]</scope>
    <source>
        <strain evidence="3">KCTC 23892</strain>
    </source>
</reference>
<dbReference type="SUPFAM" id="SSF143422">
    <property type="entry name" value="Transposase IS200-like"/>
    <property type="match status" value="1"/>
</dbReference>
<dbReference type="GO" id="GO:0006313">
    <property type="term" value="P:DNA transposition"/>
    <property type="evidence" value="ECO:0007669"/>
    <property type="project" value="InterPro"/>
</dbReference>
<dbReference type="Gene3D" id="3.30.70.1290">
    <property type="entry name" value="Transposase IS200-like"/>
    <property type="match status" value="1"/>
</dbReference>
<dbReference type="GO" id="GO:0003677">
    <property type="term" value="F:DNA binding"/>
    <property type="evidence" value="ECO:0007669"/>
    <property type="project" value="InterPro"/>
</dbReference>
<dbReference type="AlphaFoldDB" id="A0A1B3BA71"/>
<keyword evidence="3" id="KW-1185">Reference proteome</keyword>
<evidence type="ECO:0000259" key="1">
    <source>
        <dbReference type="SMART" id="SM01321"/>
    </source>
</evidence>
<organism evidence="2 3">
    <name type="scientific">Kangiella sediminilitoris</name>
    <dbReference type="NCBI Taxonomy" id="1144748"/>
    <lineage>
        <taxon>Bacteria</taxon>
        <taxon>Pseudomonadati</taxon>
        <taxon>Pseudomonadota</taxon>
        <taxon>Gammaproteobacteria</taxon>
        <taxon>Kangiellales</taxon>
        <taxon>Kangiellaceae</taxon>
        <taxon>Kangiella</taxon>
    </lineage>
</organism>
<dbReference type="EMBL" id="CP012418">
    <property type="protein sequence ID" value="AOE49636.1"/>
    <property type="molecule type" value="Genomic_DNA"/>
</dbReference>
<dbReference type="RefSeq" id="WP_068990404.1">
    <property type="nucleotide sequence ID" value="NZ_CP012418.1"/>
</dbReference>
<dbReference type="STRING" id="1144748.KS2013_914"/>
<dbReference type="PATRIC" id="fig|1144748.3.peg.926"/>
<dbReference type="GO" id="GO:0004803">
    <property type="term" value="F:transposase activity"/>
    <property type="evidence" value="ECO:0007669"/>
    <property type="project" value="InterPro"/>
</dbReference>
<evidence type="ECO:0000313" key="2">
    <source>
        <dbReference type="EMBL" id="AOE49636.1"/>
    </source>
</evidence>
<evidence type="ECO:0000313" key="3">
    <source>
        <dbReference type="Proteomes" id="UP000094147"/>
    </source>
</evidence>
<protein>
    <submittedName>
        <fullName evidence="2">Transposase</fullName>
    </submittedName>
</protein>
<dbReference type="PANTHER" id="PTHR34322">
    <property type="entry name" value="TRANSPOSASE, Y1_TNP DOMAIN-CONTAINING"/>
    <property type="match status" value="1"/>
</dbReference>
<name>A0A1B3BA71_9GAMM</name>
<dbReference type="SMART" id="SM01321">
    <property type="entry name" value="Y1_Tnp"/>
    <property type="match status" value="1"/>
</dbReference>
<dbReference type="KEGG" id="ksd:KS2013_914"/>
<sequence length="319" mass="36970">MTVARSRLIDIHSTPYYHITCRCVRRAFLCGVDSYTGKDYEHRRSWIEDKLFDLTSVFAIDVAAYAVMSNHYHLVLRIDNEQAQSWSTREVLERWARLFNGSMMAQRYLAGALLGEAELEVLSELVEDYRERLMSISWLMRILNESIARQANREDNCSGKFFEGRFKSQALLDEAALLSCMAYVDLNPVRAKMATTPEASDYTSIQARIQQDVEKALLPFIGNERQEQPKGIAFDLTDYLELVDWSGRAIRHNKRGSIPAKLPPILERLNLSEDDWLLQAQHFEKRFKRAAGHWYNLSQLAHRLGQHWLHGKSFKPKTT</sequence>
<gene>
    <name evidence="2" type="ORF">KS2013_914</name>
</gene>
<dbReference type="OrthoDB" id="9814067at2"/>